<proteinExistence type="predicted"/>
<dbReference type="InterPro" id="IPR016040">
    <property type="entry name" value="NAD(P)-bd_dom"/>
</dbReference>
<dbReference type="Gene3D" id="3.40.50.720">
    <property type="entry name" value="NAD(P)-binding Rossmann-like Domain"/>
    <property type="match status" value="1"/>
</dbReference>
<comment type="caution">
    <text evidence="2">The sequence shown here is derived from an EMBL/GenBank/DDBJ whole genome shotgun (WGS) entry which is preliminary data.</text>
</comment>
<name>A0ABR8S3R0_9MICO</name>
<gene>
    <name evidence="2" type="ORF">H9651_10750</name>
</gene>
<evidence type="ECO:0000259" key="1">
    <source>
        <dbReference type="Pfam" id="PF13460"/>
    </source>
</evidence>
<sequence>MNITVLGGTGRTGRLLVDELLSRGHALTLLGRDPAKAAAASDQVTLVAGDTRDRDAVARAVAGADVVVSALGPVGKDTTLLRDTAGILIPAMSTAGVSRYVGISVAGLDLPGDRKRGRDKIISWLLNRLGGELAQDKILEHAAWETSPLEWTLVRVPRLVDGPAGPVEHDPHRSGRRTSLTRASLARFLADATENATAYPRQAPFVADK</sequence>
<dbReference type="Pfam" id="PF13460">
    <property type="entry name" value="NAD_binding_10"/>
    <property type="match status" value="1"/>
</dbReference>
<accession>A0ABR8S3R0</accession>
<dbReference type="Proteomes" id="UP000648352">
    <property type="component" value="Unassembled WGS sequence"/>
</dbReference>
<reference evidence="2 3" key="1">
    <citation type="submission" date="2020-08" db="EMBL/GenBank/DDBJ databases">
        <title>A Genomic Blueprint of the Chicken Gut Microbiome.</title>
        <authorList>
            <person name="Gilroy R."/>
            <person name="Ravi A."/>
            <person name="Getino M."/>
            <person name="Pursley I."/>
            <person name="Horton D.L."/>
            <person name="Alikhan N.-F."/>
            <person name="Baker D."/>
            <person name="Gharbi K."/>
            <person name="Hall N."/>
            <person name="Watson M."/>
            <person name="Adriaenssens E.M."/>
            <person name="Foster-Nyarko E."/>
            <person name="Jarju S."/>
            <person name="Secka A."/>
            <person name="Antonio M."/>
            <person name="Oren A."/>
            <person name="Chaudhuri R."/>
            <person name="La Ragione R.M."/>
            <person name="Hildebrand F."/>
            <person name="Pallen M.J."/>
        </authorList>
    </citation>
    <scope>NUCLEOTIDE SEQUENCE [LARGE SCALE GENOMIC DNA]</scope>
    <source>
        <strain evidence="2 3">Sa4CUA7</strain>
    </source>
</reference>
<organism evidence="2 3">
    <name type="scientific">Microbacterium pullorum</name>
    <dbReference type="NCBI Taxonomy" id="2762236"/>
    <lineage>
        <taxon>Bacteria</taxon>
        <taxon>Bacillati</taxon>
        <taxon>Actinomycetota</taxon>
        <taxon>Actinomycetes</taxon>
        <taxon>Micrococcales</taxon>
        <taxon>Microbacteriaceae</taxon>
        <taxon>Microbacterium</taxon>
    </lineage>
</organism>
<dbReference type="InterPro" id="IPR036291">
    <property type="entry name" value="NAD(P)-bd_dom_sf"/>
</dbReference>
<dbReference type="EMBL" id="JACSQP010000005">
    <property type="protein sequence ID" value="MBD7958119.1"/>
    <property type="molecule type" value="Genomic_DNA"/>
</dbReference>
<dbReference type="PANTHER" id="PTHR15020">
    <property type="entry name" value="FLAVIN REDUCTASE-RELATED"/>
    <property type="match status" value="1"/>
</dbReference>
<feature type="domain" description="NAD(P)-binding" evidence="1">
    <location>
        <begin position="7"/>
        <end position="195"/>
    </location>
</feature>
<evidence type="ECO:0000313" key="3">
    <source>
        <dbReference type="Proteomes" id="UP000648352"/>
    </source>
</evidence>
<protein>
    <submittedName>
        <fullName evidence="2">SDR family oxidoreductase</fullName>
    </submittedName>
</protein>
<dbReference type="PANTHER" id="PTHR15020:SF50">
    <property type="entry name" value="UPF0659 PROTEIN YMR090W"/>
    <property type="match status" value="1"/>
</dbReference>
<dbReference type="SUPFAM" id="SSF51735">
    <property type="entry name" value="NAD(P)-binding Rossmann-fold domains"/>
    <property type="match status" value="1"/>
</dbReference>
<keyword evidence="3" id="KW-1185">Reference proteome</keyword>
<evidence type="ECO:0000313" key="2">
    <source>
        <dbReference type="EMBL" id="MBD7958119.1"/>
    </source>
</evidence>